<dbReference type="eggNOG" id="COG0840">
    <property type="taxonomic scope" value="Bacteria"/>
</dbReference>
<dbReference type="SUPFAM" id="SSF58104">
    <property type="entry name" value="Methyl-accepting chemotaxis protein (MCP) signaling domain"/>
    <property type="match status" value="1"/>
</dbReference>
<dbReference type="AlphaFoldDB" id="W4VJS6"/>
<feature type="transmembrane region" description="Helical" evidence="5">
    <location>
        <begin position="67"/>
        <end position="85"/>
    </location>
</feature>
<comment type="caution">
    <text evidence="7">The sequence shown here is derived from an EMBL/GenBank/DDBJ whole genome shotgun (WGS) entry which is preliminary data.</text>
</comment>
<evidence type="ECO:0000256" key="2">
    <source>
        <dbReference type="PROSITE-ProRule" id="PRU00284"/>
    </source>
</evidence>
<dbReference type="EMBL" id="BAVS01000012">
    <property type="protein sequence ID" value="GAE93401.1"/>
    <property type="molecule type" value="Genomic_DNA"/>
</dbReference>
<feature type="domain" description="Methyl-accepting transducer" evidence="6">
    <location>
        <begin position="210"/>
        <end position="460"/>
    </location>
</feature>
<dbReference type="OrthoDB" id="242546at2"/>
<protein>
    <submittedName>
        <fullName evidence="7">Methyl-accepting chemotaxis protein</fullName>
    </submittedName>
</protein>
<feature type="transmembrane region" description="Helical" evidence="5">
    <location>
        <begin position="17"/>
        <end position="36"/>
    </location>
</feature>
<dbReference type="Proteomes" id="UP000019102">
    <property type="component" value="Unassembled WGS sequence"/>
</dbReference>
<name>W4VJS6_9BACI</name>
<feature type="coiled-coil region" evidence="3">
    <location>
        <begin position="449"/>
        <end position="490"/>
    </location>
</feature>
<feature type="transmembrane region" description="Helical" evidence="5">
    <location>
        <begin position="42"/>
        <end position="60"/>
    </location>
</feature>
<evidence type="ECO:0000256" key="3">
    <source>
        <dbReference type="SAM" id="Coils"/>
    </source>
</evidence>
<dbReference type="STRING" id="1298598.JCM21714_2481"/>
<evidence type="ECO:0000256" key="4">
    <source>
        <dbReference type="SAM" id="MobiDB-lite"/>
    </source>
</evidence>
<keyword evidence="8" id="KW-1185">Reference proteome</keyword>
<dbReference type="SMART" id="SM00283">
    <property type="entry name" value="MA"/>
    <property type="match status" value="1"/>
</dbReference>
<dbReference type="PANTHER" id="PTHR32089">
    <property type="entry name" value="METHYL-ACCEPTING CHEMOTAXIS PROTEIN MCPB"/>
    <property type="match status" value="1"/>
</dbReference>
<dbReference type="Gene3D" id="1.10.287.950">
    <property type="entry name" value="Methyl-accepting chemotaxis protein"/>
    <property type="match status" value="1"/>
</dbReference>
<keyword evidence="3" id="KW-0175">Coiled coil</keyword>
<dbReference type="InterPro" id="IPR004089">
    <property type="entry name" value="MCPsignal_dom"/>
</dbReference>
<dbReference type="Pfam" id="PF00015">
    <property type="entry name" value="MCPsignal"/>
    <property type="match status" value="1"/>
</dbReference>
<feature type="transmembrane region" description="Helical" evidence="5">
    <location>
        <begin position="114"/>
        <end position="131"/>
    </location>
</feature>
<feature type="compositionally biased region" description="Basic and acidic residues" evidence="4">
    <location>
        <begin position="265"/>
        <end position="278"/>
    </location>
</feature>
<keyword evidence="1 2" id="KW-0807">Transducer</keyword>
<proteinExistence type="predicted"/>
<reference evidence="7 8" key="1">
    <citation type="journal article" date="2014" name="Genome Announc.">
        <title>Draft Genome Sequence of the Boron-Tolerant and Moderately Halotolerant Bacterium Gracilibacillus boraciitolerans JCM 21714T.</title>
        <authorList>
            <person name="Ahmed I."/>
            <person name="Oshima K."/>
            <person name="Suda W."/>
            <person name="Kitamura K."/>
            <person name="Iida T."/>
            <person name="Ohmori Y."/>
            <person name="Fujiwara T."/>
            <person name="Hattori M."/>
            <person name="Ohkuma M."/>
        </authorList>
    </citation>
    <scope>NUCLEOTIDE SEQUENCE [LARGE SCALE GENOMIC DNA]</scope>
    <source>
        <strain evidence="7 8">JCM 21714</strain>
    </source>
</reference>
<evidence type="ECO:0000256" key="5">
    <source>
        <dbReference type="SAM" id="Phobius"/>
    </source>
</evidence>
<sequence length="491" mass="54746">MDIIQSMHYQVLQKKNTLMFVVMVITLLVGFARAMITNEALTATVYGSELIITIIFYFILQKVIKKPVVLPYLFVITFYLSNFLFILVSDASPAIFLIVIFLSLFSAIQMDRKVFYLGFILGILVILYNFNQMDQTDEVMMQLFQYSLLICLLTVVVFHFMIKMAKEQMTQLGDVLQSSERDSDRKQQQKEGAEKSITNILHKISKVNEKLQDNVQTQDDLSHTIHEISQASQSQAEQISDISNATNDTRQSTDVVQKTSEQLYEDSKRASELSLSGKEKMDTLNENNTILEKTIGDLSRTFVELTDKIKETNTFASNIKEITEQTNLLALNASIEAARAGEAGKGFAVVADEIRKLADLTGETTEKITSNLAALNDTNDSAVAQMDKSMQNFVIGMQSSDEVTGYFEELTTTIGTLNDALLNFSELAKDVQGQSNGVEASTNDLAAIIEQASASLQEMSATVNTLTESNQELASLLDQAVDDTEELKKQF</sequence>
<dbReference type="PROSITE" id="PS50111">
    <property type="entry name" value="CHEMOTAXIS_TRANSDUC_2"/>
    <property type="match status" value="1"/>
</dbReference>
<evidence type="ECO:0000259" key="6">
    <source>
        <dbReference type="PROSITE" id="PS50111"/>
    </source>
</evidence>
<organism evidence="7 8">
    <name type="scientific">Gracilibacillus boraciitolerans JCM 21714</name>
    <dbReference type="NCBI Taxonomy" id="1298598"/>
    <lineage>
        <taxon>Bacteria</taxon>
        <taxon>Bacillati</taxon>
        <taxon>Bacillota</taxon>
        <taxon>Bacilli</taxon>
        <taxon>Bacillales</taxon>
        <taxon>Bacillaceae</taxon>
        <taxon>Gracilibacillus</taxon>
    </lineage>
</organism>
<feature type="compositionally biased region" description="Polar residues" evidence="4">
    <location>
        <begin position="244"/>
        <end position="262"/>
    </location>
</feature>
<keyword evidence="5" id="KW-1133">Transmembrane helix</keyword>
<feature type="region of interest" description="Disordered" evidence="4">
    <location>
        <begin position="244"/>
        <end position="278"/>
    </location>
</feature>
<dbReference type="GO" id="GO:0007165">
    <property type="term" value="P:signal transduction"/>
    <property type="evidence" value="ECO:0007669"/>
    <property type="project" value="UniProtKB-KW"/>
</dbReference>
<keyword evidence="5" id="KW-0472">Membrane</keyword>
<dbReference type="GO" id="GO:0016020">
    <property type="term" value="C:membrane"/>
    <property type="evidence" value="ECO:0007669"/>
    <property type="project" value="InterPro"/>
</dbReference>
<dbReference type="RefSeq" id="WP_035723652.1">
    <property type="nucleotide sequence ID" value="NZ_BAVS01000012.1"/>
</dbReference>
<keyword evidence="5" id="KW-0812">Transmembrane</keyword>
<evidence type="ECO:0000313" key="8">
    <source>
        <dbReference type="Proteomes" id="UP000019102"/>
    </source>
</evidence>
<gene>
    <name evidence="7" type="ORF">JCM21714_2481</name>
</gene>
<accession>W4VJS6</accession>
<evidence type="ECO:0000313" key="7">
    <source>
        <dbReference type="EMBL" id="GAE93401.1"/>
    </source>
</evidence>
<evidence type="ECO:0000256" key="1">
    <source>
        <dbReference type="ARBA" id="ARBA00023224"/>
    </source>
</evidence>
<feature type="transmembrane region" description="Helical" evidence="5">
    <location>
        <begin position="91"/>
        <end position="107"/>
    </location>
</feature>
<feature type="transmembrane region" description="Helical" evidence="5">
    <location>
        <begin position="143"/>
        <end position="162"/>
    </location>
</feature>
<dbReference type="PANTHER" id="PTHR32089:SF112">
    <property type="entry name" value="LYSOZYME-LIKE PROTEIN-RELATED"/>
    <property type="match status" value="1"/>
</dbReference>